<evidence type="ECO:0000256" key="2">
    <source>
        <dbReference type="ARBA" id="ARBA00007373"/>
    </source>
</evidence>
<evidence type="ECO:0000256" key="4">
    <source>
        <dbReference type="ARBA" id="ARBA00023242"/>
    </source>
</evidence>
<dbReference type="Proteomes" id="UP001211907">
    <property type="component" value="Unassembled WGS sequence"/>
</dbReference>
<keyword evidence="7" id="KW-1185">Reference proteome</keyword>
<dbReference type="InterPro" id="IPR004870">
    <property type="entry name" value="Nucleoporin_Nup155"/>
</dbReference>
<accession>A0AAD5T3E7</accession>
<dbReference type="Gene3D" id="1.20.120.1880">
    <property type="entry name" value="Nucleoporin, helical C-terminal domain"/>
    <property type="match status" value="1"/>
</dbReference>
<dbReference type="InterPro" id="IPR001394">
    <property type="entry name" value="Peptidase_C19_UCH"/>
</dbReference>
<comment type="subcellular location">
    <subcellularLocation>
        <location evidence="1">Nucleus</location>
    </subcellularLocation>
</comment>
<reference evidence="6" key="1">
    <citation type="submission" date="2020-05" db="EMBL/GenBank/DDBJ databases">
        <title>Phylogenomic resolution of chytrid fungi.</title>
        <authorList>
            <person name="Stajich J.E."/>
            <person name="Amses K."/>
            <person name="Simmons R."/>
            <person name="Seto K."/>
            <person name="Myers J."/>
            <person name="Bonds A."/>
            <person name="Quandt C.A."/>
            <person name="Barry K."/>
            <person name="Liu P."/>
            <person name="Grigoriev I."/>
            <person name="Longcore J.E."/>
            <person name="James T.Y."/>
        </authorList>
    </citation>
    <scope>NUCLEOTIDE SEQUENCE</scope>
    <source>
        <strain evidence="6">JEL0513</strain>
    </source>
</reference>
<dbReference type="EMBL" id="JADGJH010000555">
    <property type="protein sequence ID" value="KAJ3126506.1"/>
    <property type="molecule type" value="Genomic_DNA"/>
</dbReference>
<dbReference type="InterPro" id="IPR042538">
    <property type="entry name" value="Nucleoporin_Nup155_C_3"/>
</dbReference>
<comment type="caution">
    <text evidence="6">The sequence shown here is derived from an EMBL/GenBank/DDBJ whole genome shotgun (WGS) entry which is preliminary data.</text>
</comment>
<evidence type="ECO:0000259" key="5">
    <source>
        <dbReference type="PROSITE" id="PS50235"/>
    </source>
</evidence>
<dbReference type="Gene3D" id="1.25.40.440">
    <property type="entry name" value="Nucleoporin, helical domain, central subdomain"/>
    <property type="match status" value="1"/>
</dbReference>
<dbReference type="InterPro" id="IPR038765">
    <property type="entry name" value="Papain-like_cys_pep_sf"/>
</dbReference>
<keyword evidence="4" id="KW-0539">Nucleus</keyword>
<name>A0AAD5T3E7_9FUNG</name>
<dbReference type="PANTHER" id="PTHR10350:SF6">
    <property type="entry name" value="NUCLEAR PORE COMPLEX PROTEIN NUP155"/>
    <property type="match status" value="1"/>
</dbReference>
<dbReference type="Pfam" id="PF00443">
    <property type="entry name" value="UCH"/>
    <property type="match status" value="1"/>
</dbReference>
<dbReference type="InterPro" id="IPR018200">
    <property type="entry name" value="USP_CS"/>
</dbReference>
<dbReference type="InterPro" id="IPR007187">
    <property type="entry name" value="Nucleoporin_Nup133/Nup155_C"/>
</dbReference>
<dbReference type="GO" id="GO:0016579">
    <property type="term" value="P:protein deubiquitination"/>
    <property type="evidence" value="ECO:0007669"/>
    <property type="project" value="InterPro"/>
</dbReference>
<protein>
    <recommendedName>
        <fullName evidence="5">USP domain-containing protein</fullName>
    </recommendedName>
</protein>
<dbReference type="GO" id="GO:0017056">
    <property type="term" value="F:structural constituent of nuclear pore"/>
    <property type="evidence" value="ECO:0007669"/>
    <property type="project" value="InterPro"/>
</dbReference>
<evidence type="ECO:0000313" key="7">
    <source>
        <dbReference type="Proteomes" id="UP001211907"/>
    </source>
</evidence>
<organism evidence="6 7">
    <name type="scientific">Physocladia obscura</name>
    <dbReference type="NCBI Taxonomy" id="109957"/>
    <lineage>
        <taxon>Eukaryota</taxon>
        <taxon>Fungi</taxon>
        <taxon>Fungi incertae sedis</taxon>
        <taxon>Chytridiomycota</taxon>
        <taxon>Chytridiomycota incertae sedis</taxon>
        <taxon>Chytridiomycetes</taxon>
        <taxon>Chytridiales</taxon>
        <taxon>Chytriomycetaceae</taxon>
        <taxon>Physocladia</taxon>
    </lineage>
</organism>
<keyword evidence="3" id="KW-0813">Transport</keyword>
<dbReference type="Gene3D" id="1.25.40.450">
    <property type="entry name" value="Nucleoporin, helical domain, N-terminal subdomain"/>
    <property type="match status" value="1"/>
</dbReference>
<dbReference type="SUPFAM" id="SSF54001">
    <property type="entry name" value="Cysteine proteinases"/>
    <property type="match status" value="1"/>
</dbReference>
<dbReference type="InterPro" id="IPR028889">
    <property type="entry name" value="USP"/>
</dbReference>
<dbReference type="GO" id="GO:0006606">
    <property type="term" value="P:protein import into nucleus"/>
    <property type="evidence" value="ECO:0007669"/>
    <property type="project" value="TreeGrafter"/>
</dbReference>
<dbReference type="GO" id="GO:0044611">
    <property type="term" value="C:nuclear pore inner ring"/>
    <property type="evidence" value="ECO:0007669"/>
    <property type="project" value="TreeGrafter"/>
</dbReference>
<feature type="domain" description="USP" evidence="5">
    <location>
        <begin position="1"/>
        <end position="113"/>
    </location>
</feature>
<dbReference type="Gene3D" id="3.90.70.10">
    <property type="entry name" value="Cysteine proteinases"/>
    <property type="match status" value="1"/>
</dbReference>
<gene>
    <name evidence="6" type="ORF">HK100_010209</name>
</gene>
<proteinExistence type="inferred from homology"/>
<dbReference type="InterPro" id="IPR042533">
    <property type="entry name" value="Nucleoporin_Nup155_C_1"/>
</dbReference>
<dbReference type="GO" id="GO:0000972">
    <property type="term" value="P:transcription-dependent tethering of RNA polymerase II gene DNA at nuclear periphery"/>
    <property type="evidence" value="ECO:0007669"/>
    <property type="project" value="TreeGrafter"/>
</dbReference>
<sequence>MTILEPPKTLVLQFKRFEFGNFQQYGGGKINKMMSFPEKLDLQPFIFKSKSKAIYNLYGVLVHAGHSCNSGHYYSYVKAPNGIWYLKNDSEVKQVSTSKVLEQNAYMLFYTAQPPISSKPLPETASRNADFCNTSVEKASIPQSSALLAQPAKIHVIPFNQSIVRNPSLIHSTDHWKVSATKESSEIAPDDAKKESVKSKSNGFIPVTAARKPENGNVKLFVDQPKKFDQNGYKDPVITMDSKPLKTEFSAQAATAAITSWDIDGADDLLDKRDALMQQEISSNKLKRPSLHDIEYDQGKTKKKKNLAEGFNKINSDRFGGGEFRGGFSSRGKFDKEHYRANGGRGGFGGGSGWRGRGGDVDMGGECAQSKMTLDHVAQAAASAAKVIDSKLTTDRKPDLVELLQKNGEYLTSGEPLLELVERERTIPLPDVLYEQYDFLQCRCFLGLFPEVHRAWITIDHQLFLWNYDSPDDYAVFDDQDQVIVSVGLVKPPPGVFLDEINYLLVVATPIEIILVAVAHQETNGVSSLNLYRTDITIASDNVSMTSIVGSSNGRIFMCGSNGRLYELQYQADDGWFQRKCRKIDLSVGFSIFIPAAIFSSSDGDPIRKIIIDQARNIFYSLSESSHIELYYLGINGTEFKKLFKQAEIFTEAQKWLEASNVYPHPYLDPRNFQIISIHIIPASESNIVNLLAISSSGYRLYFTCYKTSYNQENGDKRNNKEPNCFQLFFVRPPPQNQRDRFRIHESCYSNGTLFAANAINDESDHITCFSSERVSSKELFGQSASSAEDYMIDASYIKRSIVLTNAEYANSNIISWAQRLYFEIGGKPSLKHDNGQQRIIGLYNISKLIKFLLFSDNGPLGRPLTMNEYILSGRHEGLSLYLSRLLAPLWKLPLVKKLSSPKGTLDWKCSQIVLGTILESLSVVNKLLDDTLMLTSAPNPNEIDYSTIGTSQNFGEKEAWQEEKLSMRNLHALIKKTIEGISFVILLRDYKFLTLSDSLEERLVKYLVEESFESLVTLNIGREIGKEIFTKIIQVSEICELAQAKCPTFCCVEDVVLYKGMECLNKAKIEDGQIGRALLSESLNLFLNILQTLTFEKISDLVDSYNSAFAYQDAITLTLSFAQSEDLNSGGLSYFVDGQPPNDYRETLFAKRQKCYQLVKTLIMSVKLPDSEDAVDTRAVDQYRAELVNFGLGFADKLFHFFVFDWFMTDSLNDRLLELNSDYLEDFLAMEPIAYERIELLWKFYVRKEAFVKAAHVLCAMAVSKQYQIPFIQRLELLQLAVANAKSASVTVLDHDFFRDLEDKRDVALIQMEIVTAVSKLGLNSGLSADDMLFDSLLSISDLFTHYARPLNFHEICLLIFHTAEYKDPHLVSQTWVKLIKEVVDSTTIPESEKLVVLEEKVKSLGIRYGADENIFPLETTFYQIPSLRTSAGGDGPSGSVIWVIRVMRTIGISFNKLFEIYYEMFEAKSSPWNTNPGTQFIIARLCHLITQWCKSVETSLAERTRFPAKNVDDALSKLLLDSAGGEGVGRNGGQVKELKDLQDKVRRSFL</sequence>
<dbReference type="Pfam" id="PF03177">
    <property type="entry name" value="Nucleoporin_C"/>
    <property type="match status" value="1"/>
</dbReference>
<comment type="similarity">
    <text evidence="2">Belongs to the non-repetitive/WGA-negative nucleoporin family.</text>
</comment>
<dbReference type="Gene3D" id="1.20.58.1780">
    <property type="match status" value="1"/>
</dbReference>
<evidence type="ECO:0000256" key="3">
    <source>
        <dbReference type="ARBA" id="ARBA00022448"/>
    </source>
</evidence>
<dbReference type="InterPro" id="IPR042537">
    <property type="entry name" value="Nucleoporin_Nup155_C_2"/>
</dbReference>
<dbReference type="GO" id="GO:0036228">
    <property type="term" value="P:protein localization to nuclear inner membrane"/>
    <property type="evidence" value="ECO:0007669"/>
    <property type="project" value="TreeGrafter"/>
</dbReference>
<evidence type="ECO:0000313" key="6">
    <source>
        <dbReference type="EMBL" id="KAJ3126506.1"/>
    </source>
</evidence>
<dbReference type="PANTHER" id="PTHR10350">
    <property type="entry name" value="NUCLEAR PORE COMPLEX PROTEIN NUP155"/>
    <property type="match status" value="1"/>
</dbReference>
<evidence type="ECO:0000256" key="1">
    <source>
        <dbReference type="ARBA" id="ARBA00004123"/>
    </source>
</evidence>
<dbReference type="GO" id="GO:0004843">
    <property type="term" value="F:cysteine-type deubiquitinase activity"/>
    <property type="evidence" value="ECO:0007669"/>
    <property type="project" value="InterPro"/>
</dbReference>
<dbReference type="PROSITE" id="PS00973">
    <property type="entry name" value="USP_2"/>
    <property type="match status" value="1"/>
</dbReference>
<dbReference type="GO" id="GO:0006405">
    <property type="term" value="P:RNA export from nucleus"/>
    <property type="evidence" value="ECO:0007669"/>
    <property type="project" value="TreeGrafter"/>
</dbReference>
<dbReference type="Pfam" id="PF08801">
    <property type="entry name" value="Nucleoporin_N"/>
    <property type="match status" value="1"/>
</dbReference>
<dbReference type="InterPro" id="IPR014908">
    <property type="entry name" value="Nucleoporin_Nup133/Nup155_N"/>
</dbReference>
<dbReference type="PROSITE" id="PS50235">
    <property type="entry name" value="USP_3"/>
    <property type="match status" value="1"/>
</dbReference>